<gene>
    <name evidence="1" type="ORF">RIB2604_01807040</name>
</gene>
<comment type="caution">
    <text evidence="1">The sequence shown here is derived from an EMBL/GenBank/DDBJ whole genome shotgun (WGS) entry which is preliminary data.</text>
</comment>
<dbReference type="AlphaFoldDB" id="A0A146FI10"/>
<sequence length="97" mass="11011">MNLDFSPYEGSSVEPQTHGYQSQCIQYCEADNDSYLSRCEGGHGGAVSTQGRQLVWLYLPRRLNIKSNRVMKDGSKVLDDIIYLIGVEYFVQITDLE</sequence>
<dbReference type="EMBL" id="BCWF01000018">
    <property type="protein sequence ID" value="GAT24871.1"/>
    <property type="molecule type" value="Genomic_DNA"/>
</dbReference>
<organism evidence="1 2">
    <name type="scientific">Aspergillus kawachii</name>
    <name type="common">White koji mold</name>
    <name type="synonym">Aspergillus awamori var. kawachi</name>
    <dbReference type="NCBI Taxonomy" id="1069201"/>
    <lineage>
        <taxon>Eukaryota</taxon>
        <taxon>Fungi</taxon>
        <taxon>Dikarya</taxon>
        <taxon>Ascomycota</taxon>
        <taxon>Pezizomycotina</taxon>
        <taxon>Eurotiomycetes</taxon>
        <taxon>Eurotiomycetidae</taxon>
        <taxon>Eurotiales</taxon>
        <taxon>Aspergillaceae</taxon>
        <taxon>Aspergillus</taxon>
        <taxon>Aspergillus subgen. Circumdati</taxon>
    </lineage>
</organism>
<accession>A0A146FI10</accession>
<name>A0A146FI10_ASPKA</name>
<reference evidence="1 2" key="1">
    <citation type="journal article" date="2016" name="DNA Res.">
        <title>Genome sequence of Aspergillus luchuensis NBRC 4314.</title>
        <authorList>
            <person name="Yamada O."/>
            <person name="Machida M."/>
            <person name="Hosoyama A."/>
            <person name="Goto M."/>
            <person name="Takahashi T."/>
            <person name="Futagami T."/>
            <person name="Yamagata Y."/>
            <person name="Takeuchi M."/>
            <person name="Kobayashi T."/>
            <person name="Koike H."/>
            <person name="Abe K."/>
            <person name="Asai K."/>
            <person name="Arita M."/>
            <person name="Fujita N."/>
            <person name="Fukuda K."/>
            <person name="Higa K."/>
            <person name="Horikawa H."/>
            <person name="Ishikawa T."/>
            <person name="Jinno K."/>
            <person name="Kato Y."/>
            <person name="Kirimura K."/>
            <person name="Mizutani O."/>
            <person name="Nakasone K."/>
            <person name="Sano M."/>
            <person name="Shiraishi Y."/>
            <person name="Tsukahara M."/>
            <person name="Gomi K."/>
        </authorList>
    </citation>
    <scope>NUCLEOTIDE SEQUENCE [LARGE SCALE GENOMIC DNA]</scope>
    <source>
        <strain evidence="1 2">RIB 2604</strain>
    </source>
</reference>
<evidence type="ECO:0000313" key="1">
    <source>
        <dbReference type="EMBL" id="GAT24871.1"/>
    </source>
</evidence>
<protein>
    <submittedName>
        <fullName evidence="1">FAD binding domain-containing protein</fullName>
    </submittedName>
</protein>
<reference evidence="2" key="2">
    <citation type="submission" date="2016-02" db="EMBL/GenBank/DDBJ databases">
        <title>Genome sequencing of Aspergillus luchuensis NBRC 4314.</title>
        <authorList>
            <person name="Yamada O."/>
        </authorList>
    </citation>
    <scope>NUCLEOTIDE SEQUENCE [LARGE SCALE GENOMIC DNA]</scope>
    <source>
        <strain evidence="2">RIB 2604</strain>
    </source>
</reference>
<proteinExistence type="predicted"/>
<evidence type="ECO:0000313" key="2">
    <source>
        <dbReference type="Proteomes" id="UP000075230"/>
    </source>
</evidence>
<dbReference type="Proteomes" id="UP000075230">
    <property type="component" value="Unassembled WGS sequence"/>
</dbReference>